<accession>A0A382FXP5</accession>
<gene>
    <name evidence="1" type="ORF">METZ01_LOCUS219871</name>
</gene>
<dbReference type="EMBL" id="UINC01052095">
    <property type="protein sequence ID" value="SVB67017.1"/>
    <property type="molecule type" value="Genomic_DNA"/>
</dbReference>
<sequence length="73" mass="7719">MIPDAEPAISPIGSSASDVPVGTSIVMKELTTAMPMTHTQNDGWPSAATESSRSVALRVTPHTRLTTATWWAP</sequence>
<evidence type="ECO:0000313" key="1">
    <source>
        <dbReference type="EMBL" id="SVB67017.1"/>
    </source>
</evidence>
<organism evidence="1">
    <name type="scientific">marine metagenome</name>
    <dbReference type="NCBI Taxonomy" id="408172"/>
    <lineage>
        <taxon>unclassified sequences</taxon>
        <taxon>metagenomes</taxon>
        <taxon>ecological metagenomes</taxon>
    </lineage>
</organism>
<protein>
    <submittedName>
        <fullName evidence="1">Uncharacterized protein</fullName>
    </submittedName>
</protein>
<reference evidence="1" key="1">
    <citation type="submission" date="2018-05" db="EMBL/GenBank/DDBJ databases">
        <authorList>
            <person name="Lanie J.A."/>
            <person name="Ng W.-L."/>
            <person name="Kazmierczak K.M."/>
            <person name="Andrzejewski T.M."/>
            <person name="Davidsen T.M."/>
            <person name="Wayne K.J."/>
            <person name="Tettelin H."/>
            <person name="Glass J.I."/>
            <person name="Rusch D."/>
            <person name="Podicherti R."/>
            <person name="Tsui H.-C.T."/>
            <person name="Winkler M.E."/>
        </authorList>
    </citation>
    <scope>NUCLEOTIDE SEQUENCE</scope>
</reference>
<dbReference type="AlphaFoldDB" id="A0A382FXP5"/>
<name>A0A382FXP5_9ZZZZ</name>
<proteinExistence type="predicted"/>